<dbReference type="Gene3D" id="3.20.20.120">
    <property type="entry name" value="Enolase-like C-terminal domain"/>
    <property type="match status" value="1"/>
</dbReference>
<evidence type="ECO:0000256" key="3">
    <source>
        <dbReference type="ARBA" id="ARBA00022842"/>
    </source>
</evidence>
<feature type="binding site" evidence="6">
    <location>
        <position position="188"/>
    </location>
    <ligand>
        <name>Mg(2+)</name>
        <dbReference type="ChEBI" id="CHEBI:18420"/>
    </ligand>
</feature>
<comment type="similarity">
    <text evidence="1 7">Belongs to the mandelate racemase/muconate lactonizing enzyme family.</text>
</comment>
<dbReference type="InterPro" id="IPR034603">
    <property type="entry name" value="Dipeptide_epimerase"/>
</dbReference>
<feature type="binding site" evidence="6">
    <location>
        <position position="239"/>
    </location>
    <ligand>
        <name>Mg(2+)</name>
        <dbReference type="ChEBI" id="CHEBI:18420"/>
    </ligand>
</feature>
<evidence type="ECO:0000256" key="6">
    <source>
        <dbReference type="PIRSR" id="PIRSR634603-3"/>
    </source>
</evidence>
<dbReference type="Gene3D" id="3.30.390.10">
    <property type="entry name" value="Enolase-like, N-terminal domain"/>
    <property type="match status" value="1"/>
</dbReference>
<evidence type="ECO:0000259" key="8">
    <source>
        <dbReference type="SMART" id="SM00922"/>
    </source>
</evidence>
<dbReference type="InterPro" id="IPR036849">
    <property type="entry name" value="Enolase-like_C_sf"/>
</dbReference>
<gene>
    <name evidence="9" type="ORF">SAMN05661099_3451</name>
</gene>
<dbReference type="GO" id="GO:0006518">
    <property type="term" value="P:peptide metabolic process"/>
    <property type="evidence" value="ECO:0007669"/>
    <property type="project" value="UniProtKB-ARBA"/>
</dbReference>
<reference evidence="10" key="1">
    <citation type="submission" date="2017-02" db="EMBL/GenBank/DDBJ databases">
        <authorList>
            <person name="Varghese N."/>
            <person name="Submissions S."/>
        </authorList>
    </citation>
    <scope>NUCLEOTIDE SEQUENCE [LARGE SCALE GENOMIC DNA]</scope>
    <source>
        <strain evidence="10">DSM 22385</strain>
    </source>
</reference>
<dbReference type="RefSeq" id="WP_079703955.1">
    <property type="nucleotide sequence ID" value="NZ_FUYR01000006.1"/>
</dbReference>
<feature type="active site" description="Proton acceptor; specific for (R)-substrate epimerization" evidence="5">
    <location>
        <position position="160"/>
    </location>
</feature>
<dbReference type="SMART" id="SM00922">
    <property type="entry name" value="MR_MLE"/>
    <property type="match status" value="1"/>
</dbReference>
<evidence type="ECO:0000256" key="4">
    <source>
        <dbReference type="ARBA" id="ARBA00023235"/>
    </source>
</evidence>
<dbReference type="EMBL" id="FUYR01000006">
    <property type="protein sequence ID" value="SKB91721.1"/>
    <property type="molecule type" value="Genomic_DNA"/>
</dbReference>
<dbReference type="CDD" id="cd03319">
    <property type="entry name" value="L-Ala-DL-Glu_epimerase"/>
    <property type="match status" value="1"/>
</dbReference>
<keyword evidence="10" id="KW-1185">Reference proteome</keyword>
<evidence type="ECO:0000256" key="5">
    <source>
        <dbReference type="PIRSR" id="PIRSR634603-1"/>
    </source>
</evidence>
<proteinExistence type="inferred from homology"/>
<dbReference type="InterPro" id="IPR029017">
    <property type="entry name" value="Enolase-like_N"/>
</dbReference>
<dbReference type="STRING" id="572036.SAMN05661099_3451"/>
<keyword evidence="2 6" id="KW-0479">Metal-binding</keyword>
<keyword evidence="4 7" id="KW-0413">Isomerase</keyword>
<dbReference type="InterPro" id="IPR013341">
    <property type="entry name" value="Mandelate_racemase_N_dom"/>
</dbReference>
<dbReference type="InterPro" id="IPR013342">
    <property type="entry name" value="Mandelate_racemase_C"/>
</dbReference>
<dbReference type="PANTHER" id="PTHR48073:SF2">
    <property type="entry name" value="O-SUCCINYLBENZOATE SYNTHASE"/>
    <property type="match status" value="1"/>
</dbReference>
<evidence type="ECO:0000256" key="1">
    <source>
        <dbReference type="ARBA" id="ARBA00008031"/>
    </source>
</evidence>
<dbReference type="PANTHER" id="PTHR48073">
    <property type="entry name" value="O-SUCCINYLBENZOATE SYNTHASE-RELATED"/>
    <property type="match status" value="1"/>
</dbReference>
<dbReference type="InterPro" id="IPR029065">
    <property type="entry name" value="Enolase_C-like"/>
</dbReference>
<dbReference type="AlphaFoldDB" id="A0A1T5F6G4"/>
<sequence>MKITHTDIYRFSIPMEPFVIATGIMDYAQNVFVRVYTDTGHYGVGECSAFPMIVGETQDTCLTMAKEFAKVWKGKDAADIDARIQDLHNVAAHNPTAKSAFDMALYDLASKAAGQPLYKFLGGERRTVETDMTIGIGSPEEMSKFALGYKKLGATILKIKLGKKPDDDLERMRQIRAAVGPEMVLRIDANQGWDYEAAMKCLNGMKDLNIEFCEQPMRTWYDDRLPALREQTPIKIMADESCYNHHDARKLINSASCDYINIKFAKSGGINEGLKIHDQASKAGIPCMIGSMLESRIALTANLHFAYACKNIKFFDLDTCLLGHLVDPVTGGLTYEGYFLDLPDNPGIGADADEEFLKTCEKFSV</sequence>
<dbReference type="EC" id="5.1.1.-" evidence="7"/>
<dbReference type="GO" id="GO:0000287">
    <property type="term" value="F:magnesium ion binding"/>
    <property type="evidence" value="ECO:0007669"/>
    <property type="project" value="UniProtKB-ARBA"/>
</dbReference>
<dbReference type="Proteomes" id="UP000189981">
    <property type="component" value="Unassembled WGS sequence"/>
</dbReference>
<dbReference type="SUPFAM" id="SSF51604">
    <property type="entry name" value="Enolase C-terminal domain-like"/>
    <property type="match status" value="1"/>
</dbReference>
<dbReference type="SUPFAM" id="SSF54826">
    <property type="entry name" value="Enolase N-terminal domain-like"/>
    <property type="match status" value="1"/>
</dbReference>
<feature type="binding site" evidence="6">
    <location>
        <position position="214"/>
    </location>
    <ligand>
        <name>Mg(2+)</name>
        <dbReference type="ChEBI" id="CHEBI:18420"/>
    </ligand>
</feature>
<keyword evidence="3 6" id="KW-0460">Magnesium</keyword>
<evidence type="ECO:0000256" key="2">
    <source>
        <dbReference type="ARBA" id="ARBA00022723"/>
    </source>
</evidence>
<evidence type="ECO:0000313" key="9">
    <source>
        <dbReference type="EMBL" id="SKB91721.1"/>
    </source>
</evidence>
<comment type="cofactor">
    <cofactor evidence="6 7">
        <name>Mg(2+)</name>
        <dbReference type="ChEBI" id="CHEBI:18420"/>
    </cofactor>
    <text evidence="6 7">Binds 1 Mg(2+) ion per subunit.</text>
</comment>
<dbReference type="GO" id="GO:0016855">
    <property type="term" value="F:racemase and epimerase activity, acting on amino acids and derivatives"/>
    <property type="evidence" value="ECO:0007669"/>
    <property type="project" value="UniProtKB-UniRule"/>
</dbReference>
<feature type="active site" description="Proton acceptor; specific for (S)-substrate epimerization" evidence="5">
    <location>
        <position position="263"/>
    </location>
</feature>
<dbReference type="FunFam" id="3.30.390.10:FF:000009">
    <property type="entry name" value="Hydrophobic dipeptide epimerase"/>
    <property type="match status" value="1"/>
</dbReference>
<accession>A0A1T5F6G4</accession>
<dbReference type="SFLD" id="SFLDS00001">
    <property type="entry name" value="Enolase"/>
    <property type="match status" value="1"/>
</dbReference>
<dbReference type="Pfam" id="PF02746">
    <property type="entry name" value="MR_MLE_N"/>
    <property type="match status" value="1"/>
</dbReference>
<dbReference type="SFLD" id="SFLDF00009">
    <property type="entry name" value="o-succinylbenzoate_synthase"/>
    <property type="match status" value="1"/>
</dbReference>
<dbReference type="SFLD" id="SFLDG00180">
    <property type="entry name" value="muconate_cycloisomerase"/>
    <property type="match status" value="1"/>
</dbReference>
<feature type="domain" description="Mandelate racemase/muconate lactonizing enzyme C-terminal" evidence="8">
    <location>
        <begin position="139"/>
        <end position="235"/>
    </location>
</feature>
<evidence type="ECO:0000313" key="10">
    <source>
        <dbReference type="Proteomes" id="UP000189981"/>
    </source>
</evidence>
<organism evidence="9 10">
    <name type="scientific">Daejeonella lutea</name>
    <dbReference type="NCBI Taxonomy" id="572036"/>
    <lineage>
        <taxon>Bacteria</taxon>
        <taxon>Pseudomonadati</taxon>
        <taxon>Bacteroidota</taxon>
        <taxon>Sphingobacteriia</taxon>
        <taxon>Sphingobacteriales</taxon>
        <taxon>Sphingobacteriaceae</taxon>
        <taxon>Daejeonella</taxon>
    </lineage>
</organism>
<evidence type="ECO:0000256" key="7">
    <source>
        <dbReference type="RuleBase" id="RU366006"/>
    </source>
</evidence>
<dbReference type="Pfam" id="PF13378">
    <property type="entry name" value="MR_MLE_C"/>
    <property type="match status" value="1"/>
</dbReference>
<dbReference type="OrthoDB" id="9775391at2"/>
<protein>
    <recommendedName>
        <fullName evidence="7">Dipeptide epimerase</fullName>
        <ecNumber evidence="7">5.1.1.-</ecNumber>
    </recommendedName>
</protein>
<name>A0A1T5F6G4_9SPHI</name>